<organism evidence="1 2">
    <name type="scientific">Candida boidinii</name>
    <name type="common">Yeast</name>
    <dbReference type="NCBI Taxonomy" id="5477"/>
    <lineage>
        <taxon>Eukaryota</taxon>
        <taxon>Fungi</taxon>
        <taxon>Dikarya</taxon>
        <taxon>Ascomycota</taxon>
        <taxon>Saccharomycotina</taxon>
        <taxon>Pichiomycetes</taxon>
        <taxon>Pichiales</taxon>
        <taxon>Pichiaceae</taxon>
        <taxon>Ogataea</taxon>
        <taxon>Ogataea/Candida clade</taxon>
    </lineage>
</organism>
<sequence>MTQEEQEMSPQEFADAFKKLNEAEQAAANMEKMLDSLEGKMEDILKKAEEIGHSEESSFSAADENK</sequence>
<evidence type="ECO:0000313" key="2">
    <source>
        <dbReference type="Proteomes" id="UP001165101"/>
    </source>
</evidence>
<dbReference type="Proteomes" id="UP001165101">
    <property type="component" value="Unassembled WGS sequence"/>
</dbReference>
<proteinExistence type="predicted"/>
<accession>A0ACB5U383</accession>
<protein>
    <submittedName>
        <fullName evidence="1">Unnamed protein product</fullName>
    </submittedName>
</protein>
<dbReference type="EMBL" id="BSXV01004517">
    <property type="protein sequence ID" value="GMF00672.1"/>
    <property type="molecule type" value="Genomic_DNA"/>
</dbReference>
<reference evidence="1" key="1">
    <citation type="submission" date="2023-04" db="EMBL/GenBank/DDBJ databases">
        <title>Candida boidinii NBRC 1967.</title>
        <authorList>
            <person name="Ichikawa N."/>
            <person name="Sato H."/>
            <person name="Tonouchi N."/>
        </authorList>
    </citation>
    <scope>NUCLEOTIDE SEQUENCE</scope>
    <source>
        <strain evidence="1">NBRC 1967</strain>
    </source>
</reference>
<comment type="caution">
    <text evidence="1">The sequence shown here is derived from an EMBL/GenBank/DDBJ whole genome shotgun (WGS) entry which is preliminary data.</text>
</comment>
<gene>
    <name evidence="1" type="ORF">Cboi01_000561900</name>
</gene>
<evidence type="ECO:0000313" key="1">
    <source>
        <dbReference type="EMBL" id="GMF00672.1"/>
    </source>
</evidence>
<name>A0ACB5U383_CANBO</name>
<keyword evidence="2" id="KW-1185">Reference proteome</keyword>